<dbReference type="InterPro" id="IPR011990">
    <property type="entry name" value="TPR-like_helical_dom_sf"/>
</dbReference>
<gene>
    <name evidence="1" type="ORF">BN715_00152</name>
</gene>
<dbReference type="Gene3D" id="1.25.40.10">
    <property type="entry name" value="Tetratricopeptide repeat domain"/>
    <property type="match status" value="1"/>
</dbReference>
<accession>R7MZP3</accession>
<evidence type="ECO:0000313" key="2">
    <source>
        <dbReference type="Proteomes" id="UP000017908"/>
    </source>
</evidence>
<dbReference type="EMBL" id="CBKE010000360">
    <property type="protein sequence ID" value="CDF05801.1"/>
    <property type="molecule type" value="Genomic_DNA"/>
</dbReference>
<dbReference type="Pfam" id="PF08238">
    <property type="entry name" value="Sel1"/>
    <property type="match status" value="3"/>
</dbReference>
<dbReference type="PANTHER" id="PTHR11102">
    <property type="entry name" value="SEL-1-LIKE PROTEIN"/>
    <property type="match status" value="1"/>
</dbReference>
<organism evidence="1 2">
    <name type="scientific">Megasphaera elsdenii CAG:570</name>
    <dbReference type="NCBI Taxonomy" id="1263087"/>
    <lineage>
        <taxon>Bacteria</taxon>
        <taxon>Bacillati</taxon>
        <taxon>Bacillota</taxon>
        <taxon>Negativicutes</taxon>
        <taxon>Veillonellales</taxon>
        <taxon>Veillonellaceae</taxon>
        <taxon>Megasphaera</taxon>
    </lineage>
</organism>
<sequence length="204" mass="23703">MKWFRKAADQGNAVAQNNLGYCYRNGEGVEQDYAEAVKWGRKAADQGNAVAQNNLGYCYQNGEGVKQDKKEAAKWYQKAADQGNKDAQKNLKNLSGCFITTAVCQTFHKPDDCYELTMFRHFRDNWLSKQPNGKDMIAEYYVVAPSIVEKIDSSEYPDQVYRKIWKLYLNPCLHYLENRQYEDCRNLYVEMVTKLKKKCKVDVE</sequence>
<dbReference type="InterPro" id="IPR050767">
    <property type="entry name" value="Sel1_AlgK"/>
</dbReference>
<comment type="caution">
    <text evidence="1">The sequence shown here is derived from an EMBL/GenBank/DDBJ whole genome shotgun (WGS) entry which is preliminary data.</text>
</comment>
<dbReference type="PANTHER" id="PTHR11102:SF160">
    <property type="entry name" value="ERAD-ASSOCIATED E3 UBIQUITIN-PROTEIN LIGASE COMPONENT HRD3"/>
    <property type="match status" value="1"/>
</dbReference>
<dbReference type="AlphaFoldDB" id="R7MZP3"/>
<reference evidence="1" key="1">
    <citation type="submission" date="2012-11" db="EMBL/GenBank/DDBJ databases">
        <title>Dependencies among metagenomic species, viruses, plasmids and units of genetic variation.</title>
        <authorList>
            <person name="Nielsen H.B."/>
            <person name="Almeida M."/>
            <person name="Juncker A.S."/>
            <person name="Rasmussen S."/>
            <person name="Li J."/>
            <person name="Sunagawa S."/>
            <person name="Plichta D."/>
            <person name="Gautier L."/>
            <person name="Le Chatelier E."/>
            <person name="Peletier E."/>
            <person name="Bonde I."/>
            <person name="Nielsen T."/>
            <person name="Manichanh C."/>
            <person name="Arumugam M."/>
            <person name="Batto J."/>
            <person name="Santos M.B.Q.D."/>
            <person name="Blom N."/>
            <person name="Borruel N."/>
            <person name="Burgdorf K.S."/>
            <person name="Boumezbeur F."/>
            <person name="Casellas F."/>
            <person name="Dore J."/>
            <person name="Guarner F."/>
            <person name="Hansen T."/>
            <person name="Hildebrand F."/>
            <person name="Kaas R.S."/>
            <person name="Kennedy S."/>
            <person name="Kristiansen K."/>
            <person name="Kultima J.R."/>
            <person name="Leonard P."/>
            <person name="Levenez F."/>
            <person name="Lund O."/>
            <person name="Moumen B."/>
            <person name="Le Paslier D."/>
            <person name="Pons N."/>
            <person name="Pedersen O."/>
            <person name="Prifti E."/>
            <person name="Qin J."/>
            <person name="Raes J."/>
            <person name="Tap J."/>
            <person name="Tims S."/>
            <person name="Ussery D.W."/>
            <person name="Yamada T."/>
            <person name="MetaHit consortium"/>
            <person name="Renault P."/>
            <person name="Sicheritz-Ponten T."/>
            <person name="Bork P."/>
            <person name="Wang J."/>
            <person name="Brunak S."/>
            <person name="Ehrlich S.D."/>
        </authorList>
    </citation>
    <scope>NUCLEOTIDE SEQUENCE [LARGE SCALE GENOMIC DNA]</scope>
</reference>
<evidence type="ECO:0000313" key="1">
    <source>
        <dbReference type="EMBL" id="CDF05801.1"/>
    </source>
</evidence>
<name>R7MZP3_MEGEL</name>
<dbReference type="Proteomes" id="UP000017908">
    <property type="component" value="Unassembled WGS sequence"/>
</dbReference>
<dbReference type="SUPFAM" id="SSF81901">
    <property type="entry name" value="HCP-like"/>
    <property type="match status" value="1"/>
</dbReference>
<dbReference type="InterPro" id="IPR049886">
    <property type="entry name" value="CFI_box_CTERM_dom"/>
</dbReference>
<proteinExistence type="predicted"/>
<protein>
    <submittedName>
        <fullName evidence="1">Stress protein</fullName>
    </submittedName>
</protein>
<dbReference type="SMART" id="SM00671">
    <property type="entry name" value="SEL1"/>
    <property type="match status" value="2"/>
</dbReference>
<dbReference type="InterPro" id="IPR006597">
    <property type="entry name" value="Sel1-like"/>
</dbReference>
<dbReference type="NCBIfam" id="NF041770">
    <property type="entry name" value="CFI_box_CTERM"/>
    <property type="match status" value="1"/>
</dbReference>